<evidence type="ECO:0000256" key="7">
    <source>
        <dbReference type="ARBA" id="ARBA00023136"/>
    </source>
</evidence>
<evidence type="ECO:0008006" key="14">
    <source>
        <dbReference type="Google" id="ProtNLM"/>
    </source>
</evidence>
<feature type="compositionally biased region" description="Basic residues" evidence="8">
    <location>
        <begin position="214"/>
        <end position="226"/>
    </location>
</feature>
<feature type="transmembrane region" description="Helical" evidence="9">
    <location>
        <begin position="255"/>
        <end position="274"/>
    </location>
</feature>
<dbReference type="Pfam" id="PF18967">
    <property type="entry name" value="PycTM"/>
    <property type="match status" value="1"/>
</dbReference>
<evidence type="ECO:0000256" key="4">
    <source>
        <dbReference type="ARBA" id="ARBA00022741"/>
    </source>
</evidence>
<name>A0ABN1MZ09_9BACT</name>
<keyword evidence="5 9" id="KW-1133">Transmembrane helix</keyword>
<dbReference type="InterPro" id="IPR003607">
    <property type="entry name" value="HD/PDEase_dom"/>
</dbReference>
<gene>
    <name evidence="12" type="ORF">GCM10009119_17130</name>
</gene>
<protein>
    <recommendedName>
        <fullName evidence="14">Metal-dependent HD superfamily phosphohydrolase</fullName>
    </recommendedName>
</protein>
<keyword evidence="2" id="KW-1003">Cell membrane</keyword>
<feature type="domain" description="Pycsar effector protein" evidence="11">
    <location>
        <begin position="236"/>
        <end position="396"/>
    </location>
</feature>
<evidence type="ECO:0000259" key="11">
    <source>
        <dbReference type="Pfam" id="PF18967"/>
    </source>
</evidence>
<feature type="transmembrane region" description="Helical" evidence="9">
    <location>
        <begin position="380"/>
        <end position="401"/>
    </location>
</feature>
<feature type="domain" description="HD" evidence="10">
    <location>
        <begin position="37"/>
        <end position="137"/>
    </location>
</feature>
<keyword evidence="7 9" id="KW-0472">Membrane</keyword>
<evidence type="ECO:0000259" key="10">
    <source>
        <dbReference type="Pfam" id="PF01966"/>
    </source>
</evidence>
<dbReference type="CDD" id="cd00077">
    <property type="entry name" value="HDc"/>
    <property type="match status" value="1"/>
</dbReference>
<organism evidence="12 13">
    <name type="scientific">Algoriphagus jejuensis</name>
    <dbReference type="NCBI Taxonomy" id="419934"/>
    <lineage>
        <taxon>Bacteria</taxon>
        <taxon>Pseudomonadati</taxon>
        <taxon>Bacteroidota</taxon>
        <taxon>Cytophagia</taxon>
        <taxon>Cytophagales</taxon>
        <taxon>Cyclobacteriaceae</taxon>
        <taxon>Algoriphagus</taxon>
    </lineage>
</organism>
<dbReference type="EMBL" id="BAAAFI010000007">
    <property type="protein sequence ID" value="GAA0878745.1"/>
    <property type="molecule type" value="Genomic_DNA"/>
</dbReference>
<feature type="region of interest" description="Disordered" evidence="8">
    <location>
        <begin position="211"/>
        <end position="230"/>
    </location>
</feature>
<comment type="subcellular location">
    <subcellularLocation>
        <location evidence="1">Cell membrane</location>
    </subcellularLocation>
</comment>
<evidence type="ECO:0000256" key="8">
    <source>
        <dbReference type="SAM" id="MobiDB-lite"/>
    </source>
</evidence>
<dbReference type="InterPro" id="IPR006674">
    <property type="entry name" value="HD_domain"/>
</dbReference>
<sequence length="406" mass="46927">MQVKVNLIKVNIQSEKFEVWIREMFARRQKKEVCYHTIDHTTLMVEKVREMGEFYQFSEEDQEDLFYTAWLHDVGYWDGSAAGHEARGAEVAQTSLEKFGLPQSRIDRIKKAILATQMPQSPADLFESIVCDADLYHLGTEAFYQQTLLLKCENEKAAGKPTSLKEWLVESRAFTLKHRYHTSFAQQFLEPVKKVNLKYLDLKIEQLESENRGKTKKKNNKGKKDKSKPDRGVETLFRVTSTNHMELSAMADTKANIMISVNSIIISIVVTILIRKLEEFPNYTIPAILLISTCLIAMVFAILATRPKVTKGVVTKEDIANRKGNLLYFGNFYQMTLEDYTDGMKEMLKDADYLYGSMTRDIYYLGKVLSKKYLMLRKSYNVFMFGFIISVLAFLVASLFFEPHQY</sequence>
<keyword evidence="4" id="KW-0547">Nucleotide-binding</keyword>
<keyword evidence="6" id="KW-0051">Antiviral defense</keyword>
<evidence type="ECO:0000313" key="12">
    <source>
        <dbReference type="EMBL" id="GAA0878745.1"/>
    </source>
</evidence>
<keyword evidence="3 9" id="KW-0812">Transmembrane</keyword>
<dbReference type="Gene3D" id="1.10.3210.10">
    <property type="entry name" value="Hypothetical protein af1432"/>
    <property type="match status" value="1"/>
</dbReference>
<feature type="transmembrane region" description="Helical" evidence="9">
    <location>
        <begin position="280"/>
        <end position="303"/>
    </location>
</feature>
<dbReference type="InterPro" id="IPR043760">
    <property type="entry name" value="PycTM_dom"/>
</dbReference>
<dbReference type="SUPFAM" id="SSF109604">
    <property type="entry name" value="HD-domain/PDEase-like"/>
    <property type="match status" value="1"/>
</dbReference>
<evidence type="ECO:0000256" key="5">
    <source>
        <dbReference type="ARBA" id="ARBA00022989"/>
    </source>
</evidence>
<keyword evidence="13" id="KW-1185">Reference proteome</keyword>
<dbReference type="Proteomes" id="UP001500469">
    <property type="component" value="Unassembled WGS sequence"/>
</dbReference>
<accession>A0ABN1MZ09</accession>
<proteinExistence type="predicted"/>
<comment type="caution">
    <text evidence="12">The sequence shown here is derived from an EMBL/GenBank/DDBJ whole genome shotgun (WGS) entry which is preliminary data.</text>
</comment>
<reference evidence="12 13" key="1">
    <citation type="journal article" date="2019" name="Int. J. Syst. Evol. Microbiol.">
        <title>The Global Catalogue of Microorganisms (GCM) 10K type strain sequencing project: providing services to taxonomists for standard genome sequencing and annotation.</title>
        <authorList>
            <consortium name="The Broad Institute Genomics Platform"/>
            <consortium name="The Broad Institute Genome Sequencing Center for Infectious Disease"/>
            <person name="Wu L."/>
            <person name="Ma J."/>
        </authorList>
    </citation>
    <scope>NUCLEOTIDE SEQUENCE [LARGE SCALE GENOMIC DNA]</scope>
    <source>
        <strain evidence="12 13">JCM 16112</strain>
    </source>
</reference>
<evidence type="ECO:0000256" key="2">
    <source>
        <dbReference type="ARBA" id="ARBA00022475"/>
    </source>
</evidence>
<evidence type="ECO:0000256" key="9">
    <source>
        <dbReference type="SAM" id="Phobius"/>
    </source>
</evidence>
<evidence type="ECO:0000256" key="6">
    <source>
        <dbReference type="ARBA" id="ARBA00023118"/>
    </source>
</evidence>
<evidence type="ECO:0000256" key="3">
    <source>
        <dbReference type="ARBA" id="ARBA00022692"/>
    </source>
</evidence>
<dbReference type="Pfam" id="PF01966">
    <property type="entry name" value="HD"/>
    <property type="match status" value="1"/>
</dbReference>
<evidence type="ECO:0000313" key="13">
    <source>
        <dbReference type="Proteomes" id="UP001500469"/>
    </source>
</evidence>
<evidence type="ECO:0000256" key="1">
    <source>
        <dbReference type="ARBA" id="ARBA00004236"/>
    </source>
</evidence>